<protein>
    <submittedName>
        <fullName evidence="1">Uncharacterized protein</fullName>
    </submittedName>
</protein>
<evidence type="ECO:0000313" key="1">
    <source>
        <dbReference type="EMBL" id="RAS59473.1"/>
    </source>
</evidence>
<organism evidence="1 2">
    <name type="scientific">Lentzea atacamensis</name>
    <dbReference type="NCBI Taxonomy" id="531938"/>
    <lineage>
        <taxon>Bacteria</taxon>
        <taxon>Bacillati</taxon>
        <taxon>Actinomycetota</taxon>
        <taxon>Actinomycetes</taxon>
        <taxon>Pseudonocardiales</taxon>
        <taxon>Pseudonocardiaceae</taxon>
        <taxon>Lentzea</taxon>
    </lineage>
</organism>
<reference evidence="1 2" key="1">
    <citation type="submission" date="2018-06" db="EMBL/GenBank/DDBJ databases">
        <title>Genomic Encyclopedia of Type Strains, Phase IV (KMG-IV): sequencing the most valuable type-strain genomes for metagenomic binning, comparative biology and taxonomic classification.</title>
        <authorList>
            <person name="Goeker M."/>
        </authorList>
    </citation>
    <scope>NUCLEOTIDE SEQUENCE [LARGE SCALE GENOMIC DNA]</scope>
    <source>
        <strain evidence="1 2">DSM 45479</strain>
    </source>
</reference>
<accession>A0ABX9DXN1</accession>
<name>A0ABX9DXN1_9PSEU</name>
<dbReference type="Proteomes" id="UP000248714">
    <property type="component" value="Unassembled WGS sequence"/>
</dbReference>
<evidence type="ECO:0000313" key="2">
    <source>
        <dbReference type="Proteomes" id="UP000248714"/>
    </source>
</evidence>
<dbReference type="RefSeq" id="WP_112231910.1">
    <property type="nucleotide sequence ID" value="NZ_QLTT01000014.1"/>
</dbReference>
<dbReference type="EMBL" id="QLTT01000014">
    <property type="protein sequence ID" value="RAS59473.1"/>
    <property type="molecule type" value="Genomic_DNA"/>
</dbReference>
<proteinExistence type="predicted"/>
<gene>
    <name evidence="1" type="ORF">C8D87_11485</name>
</gene>
<comment type="caution">
    <text evidence="1">The sequence shown here is derived from an EMBL/GenBank/DDBJ whole genome shotgun (WGS) entry which is preliminary data.</text>
</comment>
<keyword evidence="2" id="KW-1185">Reference proteome</keyword>
<sequence>MADLSIETPLGLATLSLDSAEMDVELLPARPSGPAIRGDRVFVRSVVPGHQAAWAVFERAESGSGWSEVTPAITADQLAEWRAHRAAGGSKSRTFNQWLTAEVEQQRLP</sequence>